<evidence type="ECO:0000313" key="3">
    <source>
        <dbReference type="WBParaSite" id="NBR_0001237901-mRNA-1"/>
    </source>
</evidence>
<reference evidence="3" key="1">
    <citation type="submission" date="2017-02" db="UniProtKB">
        <authorList>
            <consortium name="WormBaseParasite"/>
        </authorList>
    </citation>
    <scope>IDENTIFICATION</scope>
</reference>
<evidence type="ECO:0000313" key="1">
    <source>
        <dbReference type="EMBL" id="VDL75969.1"/>
    </source>
</evidence>
<dbReference type="OMA" id="STHWRIA"/>
<dbReference type="AlphaFoldDB" id="A0A0N4Y854"/>
<dbReference type="Proteomes" id="UP000271162">
    <property type="component" value="Unassembled WGS sequence"/>
</dbReference>
<dbReference type="WBParaSite" id="NBR_0001237901-mRNA-1">
    <property type="protein sequence ID" value="NBR_0001237901-mRNA-1"/>
    <property type="gene ID" value="NBR_0001237901"/>
</dbReference>
<sequence>MDVLEVECTPVEVYRMGELDPTRSRLVKVVLPSSTHWRIALANAHRLRSANFRDIFIRKSMTVEERRKQYELRKEAKERTKGKSEKEWVVYKGELRRVSELRTSGNV</sequence>
<keyword evidence="2" id="KW-1185">Reference proteome</keyword>
<name>A0A0N4Y854_NIPBR</name>
<accession>A0A0N4Y854</accession>
<evidence type="ECO:0000313" key="2">
    <source>
        <dbReference type="Proteomes" id="UP000271162"/>
    </source>
</evidence>
<dbReference type="STRING" id="27835.A0A0N4Y854"/>
<organism evidence="3">
    <name type="scientific">Nippostrongylus brasiliensis</name>
    <name type="common">Rat hookworm</name>
    <dbReference type="NCBI Taxonomy" id="27835"/>
    <lineage>
        <taxon>Eukaryota</taxon>
        <taxon>Metazoa</taxon>
        <taxon>Ecdysozoa</taxon>
        <taxon>Nematoda</taxon>
        <taxon>Chromadorea</taxon>
        <taxon>Rhabditida</taxon>
        <taxon>Rhabditina</taxon>
        <taxon>Rhabditomorpha</taxon>
        <taxon>Strongyloidea</taxon>
        <taxon>Heligmosomidae</taxon>
        <taxon>Nippostrongylus</taxon>
    </lineage>
</organism>
<reference evidence="1 2" key="2">
    <citation type="submission" date="2018-11" db="EMBL/GenBank/DDBJ databases">
        <authorList>
            <consortium name="Pathogen Informatics"/>
        </authorList>
    </citation>
    <scope>NUCLEOTIDE SEQUENCE [LARGE SCALE GENOMIC DNA]</scope>
</reference>
<protein>
    <submittedName>
        <fullName evidence="1 3">Uncharacterized protein</fullName>
    </submittedName>
</protein>
<proteinExistence type="predicted"/>
<gene>
    <name evidence="1" type="ORF">NBR_LOCUS12380</name>
</gene>
<dbReference type="EMBL" id="UYSL01020740">
    <property type="protein sequence ID" value="VDL75969.1"/>
    <property type="molecule type" value="Genomic_DNA"/>
</dbReference>